<dbReference type="GO" id="GO:0030091">
    <property type="term" value="P:protein repair"/>
    <property type="evidence" value="ECO:0007669"/>
    <property type="project" value="UniProtKB-UniRule"/>
</dbReference>
<evidence type="ECO:0000256" key="7">
    <source>
        <dbReference type="ARBA" id="ARBA00022679"/>
    </source>
</evidence>
<dbReference type="InterPro" id="IPR029063">
    <property type="entry name" value="SAM-dependent_MTases_sf"/>
</dbReference>
<dbReference type="GO" id="GO:0032259">
    <property type="term" value="P:methylation"/>
    <property type="evidence" value="ECO:0007669"/>
    <property type="project" value="UniProtKB-KW"/>
</dbReference>
<organism evidence="10 11">
    <name type="scientific">Hujiaoplasma nucleasis</name>
    <dbReference type="NCBI Taxonomy" id="2725268"/>
    <lineage>
        <taxon>Bacteria</taxon>
        <taxon>Bacillati</taxon>
        <taxon>Mycoplasmatota</taxon>
        <taxon>Mollicutes</taxon>
        <taxon>Candidatus Izemoplasmatales</taxon>
        <taxon>Hujiaoplasmataceae</taxon>
        <taxon>Hujiaoplasma</taxon>
    </lineage>
</organism>
<keyword evidence="5" id="KW-0963">Cytoplasm</keyword>
<dbReference type="GO" id="GO:0005737">
    <property type="term" value="C:cytoplasm"/>
    <property type="evidence" value="ECO:0007669"/>
    <property type="project" value="UniProtKB-SubCell"/>
</dbReference>
<keyword evidence="6 10" id="KW-0489">Methyltransferase</keyword>
<evidence type="ECO:0000256" key="6">
    <source>
        <dbReference type="ARBA" id="ARBA00022603"/>
    </source>
</evidence>
<dbReference type="NCBIfam" id="TIGR00080">
    <property type="entry name" value="pimt"/>
    <property type="match status" value="1"/>
</dbReference>
<dbReference type="RefSeq" id="WP_312031125.1">
    <property type="nucleotide sequence ID" value="NZ_CP051151.1"/>
</dbReference>
<name>A0A7L6N4X7_9MOLU</name>
<dbReference type="SUPFAM" id="SSF53335">
    <property type="entry name" value="S-adenosyl-L-methionine-dependent methyltransferases"/>
    <property type="match status" value="1"/>
</dbReference>
<dbReference type="Gene3D" id="3.40.50.150">
    <property type="entry name" value="Vaccinia Virus protein VP39"/>
    <property type="match status" value="1"/>
</dbReference>
<proteinExistence type="inferred from homology"/>
<comment type="subcellular location">
    <subcellularLocation>
        <location evidence="1">Cytoplasm</location>
    </subcellularLocation>
</comment>
<dbReference type="InterPro" id="IPR000682">
    <property type="entry name" value="PCMT"/>
</dbReference>
<dbReference type="EC" id="2.1.1.77" evidence="3 9"/>
<comment type="similarity">
    <text evidence="2">Belongs to the methyltransferase superfamily. L-isoaspartyl/D-aspartyl protein methyltransferase family.</text>
</comment>
<keyword evidence="11" id="KW-1185">Reference proteome</keyword>
<evidence type="ECO:0000313" key="10">
    <source>
        <dbReference type="EMBL" id="QLY40298.1"/>
    </source>
</evidence>
<gene>
    <name evidence="10" type="ORF">HF295_05250</name>
</gene>
<evidence type="ECO:0000256" key="9">
    <source>
        <dbReference type="NCBIfam" id="TIGR00080"/>
    </source>
</evidence>
<dbReference type="AlphaFoldDB" id="A0A7L6N4X7"/>
<evidence type="ECO:0000256" key="3">
    <source>
        <dbReference type="ARBA" id="ARBA00011890"/>
    </source>
</evidence>
<keyword evidence="7 10" id="KW-0808">Transferase</keyword>
<dbReference type="PANTHER" id="PTHR11579">
    <property type="entry name" value="PROTEIN-L-ISOASPARTATE O-METHYLTRANSFERASE"/>
    <property type="match status" value="1"/>
</dbReference>
<evidence type="ECO:0000256" key="2">
    <source>
        <dbReference type="ARBA" id="ARBA00005369"/>
    </source>
</evidence>
<dbReference type="PANTHER" id="PTHR11579:SF0">
    <property type="entry name" value="PROTEIN-L-ISOASPARTATE(D-ASPARTATE) O-METHYLTRANSFERASE"/>
    <property type="match status" value="1"/>
</dbReference>
<dbReference type="FunFam" id="3.40.50.150:FF:000010">
    <property type="entry name" value="Protein-L-isoaspartate O-methyltransferase"/>
    <property type="match status" value="1"/>
</dbReference>
<dbReference type="Proteomes" id="UP000512167">
    <property type="component" value="Chromosome"/>
</dbReference>
<evidence type="ECO:0000313" key="11">
    <source>
        <dbReference type="Proteomes" id="UP000512167"/>
    </source>
</evidence>
<dbReference type="EMBL" id="CP051151">
    <property type="protein sequence ID" value="QLY40298.1"/>
    <property type="molecule type" value="Genomic_DNA"/>
</dbReference>
<dbReference type="NCBIfam" id="NF001453">
    <property type="entry name" value="PRK00312.1"/>
    <property type="match status" value="1"/>
</dbReference>
<dbReference type="CDD" id="cd02440">
    <property type="entry name" value="AdoMet_MTases"/>
    <property type="match status" value="1"/>
</dbReference>
<sequence length="210" mass="24209">MNDYMILRKDMVDHQIKMRGIVDERILNAFLKVKRHLFVSKFDQSFAYGDYPLSIGFNQTISQPYIIAYMIDKLNIKKTDRVLEIGTGSGYQTAILAELSKHVYTIEINEYIHKQAKYILKELSYDNIFFHLGNGYEGLIDYSPYDKIIVSCAPKEVPTSLINQLNDPGKLIIPLGDHVFQNLLMIEKSNQNIKKIQLDGVRFVPMVKEG</sequence>
<dbReference type="PROSITE" id="PS01279">
    <property type="entry name" value="PCMT"/>
    <property type="match status" value="1"/>
</dbReference>
<protein>
    <recommendedName>
        <fullName evidence="4 9">Protein-L-isoaspartate O-methyltransferase</fullName>
        <ecNumber evidence="3 9">2.1.1.77</ecNumber>
    </recommendedName>
</protein>
<accession>A0A7L6N4X7</accession>
<dbReference type="Pfam" id="PF01135">
    <property type="entry name" value="PCMT"/>
    <property type="match status" value="1"/>
</dbReference>
<dbReference type="GO" id="GO:0004719">
    <property type="term" value="F:protein-L-isoaspartate (D-aspartate) O-methyltransferase activity"/>
    <property type="evidence" value="ECO:0007669"/>
    <property type="project" value="UniProtKB-UniRule"/>
</dbReference>
<evidence type="ECO:0000256" key="8">
    <source>
        <dbReference type="ARBA" id="ARBA00022691"/>
    </source>
</evidence>
<keyword evidence="8" id="KW-0949">S-adenosyl-L-methionine</keyword>
<evidence type="ECO:0000256" key="5">
    <source>
        <dbReference type="ARBA" id="ARBA00022490"/>
    </source>
</evidence>
<evidence type="ECO:0000256" key="4">
    <source>
        <dbReference type="ARBA" id="ARBA00013346"/>
    </source>
</evidence>
<dbReference type="KEGG" id="tbk:HF295_05250"/>
<reference evidence="10 11" key="1">
    <citation type="submission" date="2020-04" db="EMBL/GenBank/DDBJ databases">
        <authorList>
            <person name="Zheng R.K."/>
            <person name="Sun C.M."/>
        </authorList>
    </citation>
    <scope>NUCLEOTIDE SEQUENCE [LARGE SCALE GENOMIC DNA]</scope>
    <source>
        <strain evidence="11">zrk29</strain>
    </source>
</reference>
<evidence type="ECO:0000256" key="1">
    <source>
        <dbReference type="ARBA" id="ARBA00004496"/>
    </source>
</evidence>